<dbReference type="AlphaFoldDB" id="A0A7I7RUN4"/>
<dbReference type="SUPFAM" id="SSF48150">
    <property type="entry name" value="DNA-glycosylase"/>
    <property type="match status" value="1"/>
</dbReference>
<proteinExistence type="predicted"/>
<dbReference type="GO" id="GO:0006281">
    <property type="term" value="P:DNA repair"/>
    <property type="evidence" value="ECO:0007669"/>
    <property type="project" value="InterPro"/>
</dbReference>
<dbReference type="Gene3D" id="1.10.340.30">
    <property type="entry name" value="Hypothetical protein, domain 2"/>
    <property type="match status" value="1"/>
</dbReference>
<sequence length="227" mass="25001">MPDPTGIATKMRDTKQFVRRLIRTAGKTYAEQSGIRLKDKPMPLFQLLVLAMLASKPIGADVAANAARQLSKAGMRTPRAVLSGDRQKVIAAFGRAGYARYDESSATRLCDMARRVQDEYDGDLRNLGVRCGQDPRRAAEELMKFNGIGPTGADVFLREVQVVWPWVRPHFDDKAIAAARELHLPTAPSDLAALAPRSNAQLAAALVRVSLDDELRDEVMRSSVSER</sequence>
<dbReference type="GO" id="GO:0004519">
    <property type="term" value="F:endonuclease activity"/>
    <property type="evidence" value="ECO:0007669"/>
    <property type="project" value="UniProtKB-KW"/>
</dbReference>
<keyword evidence="1" id="KW-0255">Endonuclease</keyword>
<dbReference type="Proteomes" id="UP000467428">
    <property type="component" value="Chromosome"/>
</dbReference>
<organism evidence="1 2">
    <name type="scientific">Mycolicibacterium arabiense</name>
    <dbReference type="NCBI Taxonomy" id="1286181"/>
    <lineage>
        <taxon>Bacteria</taxon>
        <taxon>Bacillati</taxon>
        <taxon>Actinomycetota</taxon>
        <taxon>Actinomycetes</taxon>
        <taxon>Mycobacteriales</taxon>
        <taxon>Mycobacteriaceae</taxon>
        <taxon>Mycolicibacterium</taxon>
    </lineage>
</organism>
<evidence type="ECO:0000313" key="1">
    <source>
        <dbReference type="EMBL" id="BBY47475.1"/>
    </source>
</evidence>
<keyword evidence="2" id="KW-1185">Reference proteome</keyword>
<geneLocation type="plasmid" evidence="2">
    <name>pjcm18538 dna</name>
</geneLocation>
<keyword evidence="1" id="KW-0378">Hydrolase</keyword>
<dbReference type="InterPro" id="IPR011257">
    <property type="entry name" value="DNA_glycosylase"/>
</dbReference>
<keyword evidence="1" id="KW-0540">Nuclease</keyword>
<dbReference type="KEGG" id="marz:MARA_09430"/>
<reference evidence="1 2" key="1">
    <citation type="journal article" date="2019" name="Emerg. Microbes Infect.">
        <title>Comprehensive subspecies identification of 175 nontuberculous mycobacteria species based on 7547 genomic profiles.</title>
        <authorList>
            <person name="Matsumoto Y."/>
            <person name="Kinjo T."/>
            <person name="Motooka D."/>
            <person name="Nabeya D."/>
            <person name="Jung N."/>
            <person name="Uechi K."/>
            <person name="Horii T."/>
            <person name="Iida T."/>
            <person name="Fujita J."/>
            <person name="Nakamura S."/>
        </authorList>
    </citation>
    <scope>NUCLEOTIDE SEQUENCE [LARGE SCALE GENOMIC DNA]</scope>
    <source>
        <strain evidence="1 2">JCM 18538</strain>
    </source>
</reference>
<dbReference type="EMBL" id="AP022593">
    <property type="protein sequence ID" value="BBY47475.1"/>
    <property type="molecule type" value="Genomic_DNA"/>
</dbReference>
<evidence type="ECO:0000313" key="2">
    <source>
        <dbReference type="Proteomes" id="UP000467428"/>
    </source>
</evidence>
<name>A0A7I7RUN4_9MYCO</name>
<accession>A0A7I7RUN4</accession>
<gene>
    <name evidence="1" type="ORF">MARA_09430</name>
</gene>
<protein>
    <submittedName>
        <fullName evidence="1">Endonuclease</fullName>
    </submittedName>
</protein>